<dbReference type="Pfam" id="PF26138">
    <property type="entry name" value="DUF8040"/>
    <property type="match status" value="1"/>
</dbReference>
<evidence type="ECO:0000256" key="2">
    <source>
        <dbReference type="ARBA" id="ARBA00004123"/>
    </source>
</evidence>
<evidence type="ECO:0000313" key="12">
    <source>
        <dbReference type="Proteomes" id="UP000694388"/>
    </source>
</evidence>
<dbReference type="GO" id="GO:0004518">
    <property type="term" value="F:nuclease activity"/>
    <property type="evidence" value="ECO:0007669"/>
    <property type="project" value="UniProtKB-KW"/>
</dbReference>
<evidence type="ECO:0000256" key="5">
    <source>
        <dbReference type="ARBA" id="ARBA00022723"/>
    </source>
</evidence>
<feature type="transmembrane region" description="Helical" evidence="8">
    <location>
        <begin position="6"/>
        <end position="30"/>
    </location>
</feature>
<evidence type="ECO:0000256" key="1">
    <source>
        <dbReference type="ARBA" id="ARBA00001968"/>
    </source>
</evidence>
<organism evidence="11 12">
    <name type="scientific">Eptatretus burgeri</name>
    <name type="common">Inshore hagfish</name>
    <dbReference type="NCBI Taxonomy" id="7764"/>
    <lineage>
        <taxon>Eukaryota</taxon>
        <taxon>Metazoa</taxon>
        <taxon>Chordata</taxon>
        <taxon>Craniata</taxon>
        <taxon>Vertebrata</taxon>
        <taxon>Cyclostomata</taxon>
        <taxon>Myxini</taxon>
        <taxon>Myxiniformes</taxon>
        <taxon>Myxinidae</taxon>
        <taxon>Eptatretinae</taxon>
        <taxon>Eptatretus</taxon>
    </lineage>
</organism>
<dbReference type="InterPro" id="IPR058353">
    <property type="entry name" value="DUF8040"/>
</dbReference>
<protein>
    <submittedName>
        <fullName evidence="11">Zgc:113227</fullName>
    </submittedName>
</protein>
<evidence type="ECO:0000256" key="8">
    <source>
        <dbReference type="SAM" id="Phobius"/>
    </source>
</evidence>
<evidence type="ECO:0000259" key="10">
    <source>
        <dbReference type="Pfam" id="PF26138"/>
    </source>
</evidence>
<dbReference type="InterPro" id="IPR045249">
    <property type="entry name" value="HARBI1-like"/>
</dbReference>
<dbReference type="GO" id="GO:0046872">
    <property type="term" value="F:metal ion binding"/>
    <property type="evidence" value="ECO:0007669"/>
    <property type="project" value="UniProtKB-KW"/>
</dbReference>
<keyword evidence="12" id="KW-1185">Reference proteome</keyword>
<feature type="domain" description="DDE Tnp4" evidence="9">
    <location>
        <begin position="236"/>
        <end position="399"/>
    </location>
</feature>
<dbReference type="GO" id="GO:0016787">
    <property type="term" value="F:hydrolase activity"/>
    <property type="evidence" value="ECO:0007669"/>
    <property type="project" value="UniProtKB-KW"/>
</dbReference>
<dbReference type="Ensembl" id="ENSEBUT00000026881.1">
    <property type="protein sequence ID" value="ENSEBUP00000026305.1"/>
    <property type="gene ID" value="ENSEBUG00000016206.1"/>
</dbReference>
<dbReference type="GeneTree" id="ENSGT00940000163250"/>
<comment type="subcellular location">
    <subcellularLocation>
        <location evidence="2">Nucleus</location>
    </subcellularLocation>
</comment>
<name>A0A8C4R825_EPTBU</name>
<keyword evidence="8" id="KW-0812">Transmembrane</keyword>
<dbReference type="PANTHER" id="PTHR22930:SF236">
    <property type="entry name" value="PROTEIN ALP1-LIKE-RELATED"/>
    <property type="match status" value="1"/>
</dbReference>
<sequence>MSDALISAVIMADQVEIVLFCLLIILYGIWNRMWMNRLNGHVTRRKRKRCQQSKLWDGFQHLEEELSDELQEHEAMEKRRRLHMNKAVHAFVHAQRTHSLWTHLTSSDWWDRVACNFTDAQWVENFRMSRETFDYICHNLTPVLQRSDTRFRLCIPVRKRVAVALWKLATNAKYRNVGHLFGVGRSTVCKCVQEVCKAITEILMPIHISIPSAERFAEIAEHFEQVWEMPQCVGAIDCTHIPIVAPQEYHYDYVNKKDWHSVALQVVVDGQCLFWDLCAGFAGSANDSHVIRHSKLWTLASAGNLLPPDTKRIAGQDVGYYIIGGSAYPLQTWLMRPIPDRGRLNNCQHQYNLKLRLTRSVVEDAFKRLKGRWRCLLKRNDCDLHLVVHMITSCCVLHNLCEEHQDDFHEEWLTDKELAQPVHVLPETCPTEGNSIRDALVEYLSL</sequence>
<dbReference type="Proteomes" id="UP000694388">
    <property type="component" value="Unplaced"/>
</dbReference>
<evidence type="ECO:0000256" key="7">
    <source>
        <dbReference type="ARBA" id="ARBA00023242"/>
    </source>
</evidence>
<keyword evidence="4" id="KW-0540">Nuclease</keyword>
<dbReference type="OMA" id="ENETHPE"/>
<dbReference type="Pfam" id="PF13359">
    <property type="entry name" value="DDE_Tnp_4"/>
    <property type="match status" value="1"/>
</dbReference>
<reference evidence="11" key="2">
    <citation type="submission" date="2025-09" db="UniProtKB">
        <authorList>
            <consortium name="Ensembl"/>
        </authorList>
    </citation>
    <scope>IDENTIFICATION</scope>
</reference>
<keyword evidence="8" id="KW-0472">Membrane</keyword>
<evidence type="ECO:0000259" key="9">
    <source>
        <dbReference type="Pfam" id="PF13359"/>
    </source>
</evidence>
<accession>A0A8C4R825</accession>
<reference evidence="11" key="1">
    <citation type="submission" date="2025-08" db="UniProtKB">
        <authorList>
            <consortium name="Ensembl"/>
        </authorList>
    </citation>
    <scope>IDENTIFICATION</scope>
</reference>
<feature type="domain" description="DUF8040" evidence="10">
    <location>
        <begin position="119"/>
        <end position="200"/>
    </location>
</feature>
<keyword evidence="8" id="KW-1133">Transmembrane helix</keyword>
<evidence type="ECO:0000256" key="4">
    <source>
        <dbReference type="ARBA" id="ARBA00022722"/>
    </source>
</evidence>
<dbReference type="GO" id="GO:0005634">
    <property type="term" value="C:nucleus"/>
    <property type="evidence" value="ECO:0007669"/>
    <property type="project" value="UniProtKB-SubCell"/>
</dbReference>
<comment type="cofactor">
    <cofactor evidence="1">
        <name>a divalent metal cation</name>
        <dbReference type="ChEBI" id="CHEBI:60240"/>
    </cofactor>
</comment>
<keyword evidence="7" id="KW-0539">Nucleus</keyword>
<evidence type="ECO:0000313" key="11">
    <source>
        <dbReference type="Ensembl" id="ENSEBUP00000026305.1"/>
    </source>
</evidence>
<dbReference type="PANTHER" id="PTHR22930">
    <property type="match status" value="1"/>
</dbReference>
<evidence type="ECO:0000256" key="3">
    <source>
        <dbReference type="ARBA" id="ARBA00006958"/>
    </source>
</evidence>
<evidence type="ECO:0000256" key="6">
    <source>
        <dbReference type="ARBA" id="ARBA00022801"/>
    </source>
</evidence>
<dbReference type="AlphaFoldDB" id="A0A8C4R825"/>
<dbReference type="InterPro" id="IPR027806">
    <property type="entry name" value="HARBI1_dom"/>
</dbReference>
<keyword evidence="6" id="KW-0378">Hydrolase</keyword>
<proteinExistence type="inferred from homology"/>
<comment type="similarity">
    <text evidence="3">Belongs to the HARBI1 family.</text>
</comment>
<keyword evidence="5" id="KW-0479">Metal-binding</keyword>